<sequence length="29" mass="3353">MNHIIILIKGINQLLTSRDNKIRSDLYIG</sequence>
<reference evidence="1" key="1">
    <citation type="submission" date="2018-05" db="EMBL/GenBank/DDBJ databases">
        <authorList>
            <person name="Lanie J.A."/>
            <person name="Ng W.-L."/>
            <person name="Kazmierczak K.M."/>
            <person name="Andrzejewski T.M."/>
            <person name="Davidsen T.M."/>
            <person name="Wayne K.J."/>
            <person name="Tettelin H."/>
            <person name="Glass J.I."/>
            <person name="Rusch D."/>
            <person name="Podicherti R."/>
            <person name="Tsui H.-C.T."/>
            <person name="Winkler M.E."/>
        </authorList>
    </citation>
    <scope>NUCLEOTIDE SEQUENCE</scope>
</reference>
<dbReference type="AlphaFoldDB" id="A0A382J7U7"/>
<dbReference type="EMBL" id="UINC01072033">
    <property type="protein sequence ID" value="SVC07387.1"/>
    <property type="molecule type" value="Genomic_DNA"/>
</dbReference>
<name>A0A382J7U7_9ZZZZ</name>
<organism evidence="1">
    <name type="scientific">marine metagenome</name>
    <dbReference type="NCBI Taxonomy" id="408172"/>
    <lineage>
        <taxon>unclassified sequences</taxon>
        <taxon>metagenomes</taxon>
        <taxon>ecological metagenomes</taxon>
    </lineage>
</organism>
<evidence type="ECO:0000313" key="1">
    <source>
        <dbReference type="EMBL" id="SVC07387.1"/>
    </source>
</evidence>
<protein>
    <submittedName>
        <fullName evidence="1">Uncharacterized protein</fullName>
    </submittedName>
</protein>
<gene>
    <name evidence="1" type="ORF">METZ01_LOCUS260241</name>
</gene>
<proteinExistence type="predicted"/>
<accession>A0A382J7U7</accession>